<sequence>MSRSGRRILSLYSYIKHIKLVACRQKKHIYCYEKYNTKEKLYKTLVLGGTLKLMVIVWVSNAMVVTLYMLVSFFDSFNS</sequence>
<comment type="caution">
    <text evidence="2">The sequence shown here is derived from an EMBL/GenBank/DDBJ whole genome shotgun (WGS) entry which is preliminary data.</text>
</comment>
<evidence type="ECO:0000313" key="3">
    <source>
        <dbReference type="Proteomes" id="UP001497527"/>
    </source>
</evidence>
<keyword evidence="3" id="KW-1185">Reference proteome</keyword>
<keyword evidence="1" id="KW-1133">Transmembrane helix</keyword>
<evidence type="ECO:0000313" key="2">
    <source>
        <dbReference type="EMBL" id="CAL2104216.1"/>
    </source>
</evidence>
<keyword evidence="1" id="KW-0472">Membrane</keyword>
<keyword evidence="1" id="KW-0812">Transmembrane</keyword>
<reference evidence="2 3" key="1">
    <citation type="submission" date="2024-05" db="EMBL/GenBank/DDBJ databases">
        <authorList>
            <person name="Duchaud E."/>
        </authorList>
    </citation>
    <scope>NUCLEOTIDE SEQUENCE [LARGE SCALE GENOMIC DNA]</scope>
    <source>
        <strain evidence="2">Ena-SAMPLE-TAB-13-05-2024-13:56:06:370-140308</strain>
    </source>
</reference>
<gene>
    <name evidence="2" type="ORF">T190423A01A_60153</name>
</gene>
<protein>
    <submittedName>
        <fullName evidence="2">Uncharacterized protein</fullName>
    </submittedName>
</protein>
<name>A0ABM9PFH7_9FLAO</name>
<dbReference type="Proteomes" id="UP001497527">
    <property type="component" value="Unassembled WGS sequence"/>
</dbReference>
<evidence type="ECO:0000256" key="1">
    <source>
        <dbReference type="SAM" id="Phobius"/>
    </source>
</evidence>
<dbReference type="EMBL" id="CAXJIO010000015">
    <property type="protein sequence ID" value="CAL2104216.1"/>
    <property type="molecule type" value="Genomic_DNA"/>
</dbReference>
<feature type="transmembrane region" description="Helical" evidence="1">
    <location>
        <begin position="53"/>
        <end position="74"/>
    </location>
</feature>
<accession>A0ABM9PFH7</accession>
<proteinExistence type="predicted"/>
<organism evidence="2 3">
    <name type="scientific">Tenacibaculum polynesiense</name>
    <dbReference type="NCBI Taxonomy" id="3137857"/>
    <lineage>
        <taxon>Bacteria</taxon>
        <taxon>Pseudomonadati</taxon>
        <taxon>Bacteroidota</taxon>
        <taxon>Flavobacteriia</taxon>
        <taxon>Flavobacteriales</taxon>
        <taxon>Flavobacteriaceae</taxon>
        <taxon>Tenacibaculum</taxon>
    </lineage>
</organism>